<evidence type="ECO:0000256" key="2">
    <source>
        <dbReference type="ARBA" id="ARBA00022475"/>
    </source>
</evidence>
<feature type="transmembrane region" description="Helical" evidence="6">
    <location>
        <begin position="179"/>
        <end position="197"/>
    </location>
</feature>
<sequence length="500" mass="57078">MLRRNVVFNYLGQFYISLMGICIFPLYLRYIGEEAYGLIGFFVLLQTWMLLFDLGMSPTLSRQVAITNANNDFDFLRKLMRSLESVFFFIALIIMLLMAIFCNDIAQKWLAVKNLNIDEVAVCIAIMGGVVSLRWFTSLYKSGINGYEKQAWLNVVNIFIVTLRLPASLLLFIYFSKSLIIYFVYQLIISIVELFIYNRKMYRCLPKRLNDNHKIYLISWDVLKSVLPFAAGTAYTAGIWVLLTQLDKLLLSKVLTLSNFGFFSLVATLVGGILMLSSPISNAILPRITVLVSQGKIEQVVGLYTRCTRFVCCVIFPITMVMICYPYQVIYGWTGNDVTAKWAMNVLPLYSLGNALLAVIGFQYYLQYAYGKLKLHIIYNTVLAIVSIPAVSFFAIRYAAIGTGIVWIAINSITLLFWTYIVHNKFLKGVHFRWLFQDVLFPALISAMIIFIISNNIDTTSQSRIENILFVSLVSFTTIIISLFVSFFTDIMSFFKGMVK</sequence>
<dbReference type="InterPro" id="IPR002797">
    <property type="entry name" value="Polysacc_synth"/>
</dbReference>
<protein>
    <submittedName>
        <fullName evidence="7">O-antigen flippase</fullName>
    </submittedName>
</protein>
<evidence type="ECO:0000256" key="4">
    <source>
        <dbReference type="ARBA" id="ARBA00022989"/>
    </source>
</evidence>
<dbReference type="AlphaFoldDB" id="A0A0A8J4T5"/>
<proteinExistence type="predicted"/>
<feature type="transmembrane region" description="Helical" evidence="6">
    <location>
        <begin position="342"/>
        <end position="365"/>
    </location>
</feature>
<feature type="transmembrane region" description="Helical" evidence="6">
    <location>
        <begin position="377"/>
        <end position="398"/>
    </location>
</feature>
<accession>A0A0A8J4T5</accession>
<gene>
    <name evidence="7" type="primary">wzx</name>
</gene>
<keyword evidence="4 6" id="KW-1133">Transmembrane helix</keyword>
<feature type="transmembrane region" description="Helical" evidence="6">
    <location>
        <begin position="404"/>
        <end position="422"/>
    </location>
</feature>
<feature type="transmembrane region" description="Helical" evidence="6">
    <location>
        <begin position="218"/>
        <end position="242"/>
    </location>
</feature>
<keyword evidence="2" id="KW-1003">Cell membrane</keyword>
<comment type="subcellular location">
    <subcellularLocation>
        <location evidence="1">Cell membrane</location>
        <topology evidence="1">Multi-pass membrane protein</topology>
    </subcellularLocation>
</comment>
<dbReference type="GO" id="GO:0005886">
    <property type="term" value="C:plasma membrane"/>
    <property type="evidence" value="ECO:0007669"/>
    <property type="project" value="UniProtKB-SubCell"/>
</dbReference>
<feature type="transmembrane region" description="Helical" evidence="6">
    <location>
        <begin position="86"/>
        <end position="107"/>
    </location>
</feature>
<dbReference type="EMBL" id="AB811623">
    <property type="protein sequence ID" value="BAQ00992.1"/>
    <property type="molecule type" value="Genomic_DNA"/>
</dbReference>
<reference evidence="7" key="1">
    <citation type="journal article" date="2014" name="DNA Res.">
        <title>A complete view of the genetic diversity of the Escherichia coli O-antigen biosynthesis gene cluster.</title>
        <authorList>
            <person name="Iguchi A."/>
            <person name="Iyoda S."/>
            <person name="Kikuchi T."/>
            <person name="Ogura Y."/>
            <person name="Katsura K."/>
            <person name="Ohnishi M."/>
            <person name="Hayashi T."/>
            <person name="Thomson N.R."/>
        </authorList>
    </citation>
    <scope>NUCLEOTIDE SEQUENCE</scope>
    <source>
        <strain evidence="7">U12-41</strain>
    </source>
</reference>
<dbReference type="PANTHER" id="PTHR30250:SF26">
    <property type="entry name" value="PSMA PROTEIN"/>
    <property type="match status" value="1"/>
</dbReference>
<feature type="transmembrane region" description="Helical" evidence="6">
    <location>
        <begin position="34"/>
        <end position="52"/>
    </location>
</feature>
<evidence type="ECO:0000256" key="6">
    <source>
        <dbReference type="SAM" id="Phobius"/>
    </source>
</evidence>
<feature type="transmembrane region" description="Helical" evidence="6">
    <location>
        <begin position="7"/>
        <end position="28"/>
    </location>
</feature>
<keyword evidence="5 6" id="KW-0472">Membrane</keyword>
<feature type="transmembrane region" description="Helical" evidence="6">
    <location>
        <begin position="152"/>
        <end position="173"/>
    </location>
</feature>
<dbReference type="PANTHER" id="PTHR30250">
    <property type="entry name" value="PST FAMILY PREDICTED COLANIC ACID TRANSPORTER"/>
    <property type="match status" value="1"/>
</dbReference>
<organism evidence="7">
    <name type="scientific">Escherichia coli</name>
    <dbReference type="NCBI Taxonomy" id="562"/>
    <lineage>
        <taxon>Bacteria</taxon>
        <taxon>Pseudomonadati</taxon>
        <taxon>Pseudomonadota</taxon>
        <taxon>Gammaproteobacteria</taxon>
        <taxon>Enterobacterales</taxon>
        <taxon>Enterobacteriaceae</taxon>
        <taxon>Escherichia</taxon>
    </lineage>
</organism>
<feature type="transmembrane region" description="Helical" evidence="6">
    <location>
        <begin position="307"/>
        <end position="330"/>
    </location>
</feature>
<feature type="transmembrane region" description="Helical" evidence="6">
    <location>
        <begin position="434"/>
        <end position="453"/>
    </location>
</feature>
<keyword evidence="3 6" id="KW-0812">Transmembrane</keyword>
<feature type="transmembrane region" description="Helical" evidence="6">
    <location>
        <begin position="262"/>
        <end position="286"/>
    </location>
</feature>
<evidence type="ECO:0000313" key="7">
    <source>
        <dbReference type="EMBL" id="BAQ00992.1"/>
    </source>
</evidence>
<name>A0A0A8J4T5_ECOLX</name>
<evidence type="ECO:0000256" key="1">
    <source>
        <dbReference type="ARBA" id="ARBA00004651"/>
    </source>
</evidence>
<feature type="transmembrane region" description="Helical" evidence="6">
    <location>
        <begin position="119"/>
        <end position="140"/>
    </location>
</feature>
<dbReference type="Pfam" id="PF01943">
    <property type="entry name" value="Polysacc_synt"/>
    <property type="match status" value="1"/>
</dbReference>
<evidence type="ECO:0000256" key="3">
    <source>
        <dbReference type="ARBA" id="ARBA00022692"/>
    </source>
</evidence>
<evidence type="ECO:0000256" key="5">
    <source>
        <dbReference type="ARBA" id="ARBA00023136"/>
    </source>
</evidence>
<dbReference type="InterPro" id="IPR050833">
    <property type="entry name" value="Poly_Biosynth_Transport"/>
</dbReference>
<dbReference type="BioCyc" id="MetaCyc:MONOMER-21705"/>
<feature type="transmembrane region" description="Helical" evidence="6">
    <location>
        <begin position="468"/>
        <end position="495"/>
    </location>
</feature>